<keyword evidence="3" id="KW-1185">Reference proteome</keyword>
<dbReference type="EMBL" id="VSRR010114683">
    <property type="protein sequence ID" value="MPC98580.1"/>
    <property type="molecule type" value="Genomic_DNA"/>
</dbReference>
<evidence type="ECO:0000313" key="2">
    <source>
        <dbReference type="EMBL" id="MPC98580.1"/>
    </source>
</evidence>
<feature type="chain" id="PRO_5023010462" evidence="1">
    <location>
        <begin position="24"/>
        <end position="59"/>
    </location>
</feature>
<sequence>MNSFWYSSILADVLLTTVPATHSSRPTSAVRGILSRYSSGHEGSPGINGEMLHVQCLVS</sequence>
<dbReference type="Proteomes" id="UP000324222">
    <property type="component" value="Unassembled WGS sequence"/>
</dbReference>
<evidence type="ECO:0000313" key="3">
    <source>
        <dbReference type="Proteomes" id="UP000324222"/>
    </source>
</evidence>
<feature type="signal peptide" evidence="1">
    <location>
        <begin position="1"/>
        <end position="23"/>
    </location>
</feature>
<comment type="caution">
    <text evidence="2">The sequence shown here is derived from an EMBL/GenBank/DDBJ whole genome shotgun (WGS) entry which is preliminary data.</text>
</comment>
<reference evidence="2 3" key="1">
    <citation type="submission" date="2019-05" db="EMBL/GenBank/DDBJ databases">
        <title>Another draft genome of Portunus trituberculatus and its Hox gene families provides insights of decapod evolution.</title>
        <authorList>
            <person name="Jeong J.-H."/>
            <person name="Song I."/>
            <person name="Kim S."/>
            <person name="Choi T."/>
            <person name="Kim D."/>
            <person name="Ryu S."/>
            <person name="Kim W."/>
        </authorList>
    </citation>
    <scope>NUCLEOTIDE SEQUENCE [LARGE SCALE GENOMIC DNA]</scope>
    <source>
        <tissue evidence="2">Muscle</tissue>
    </source>
</reference>
<keyword evidence="1" id="KW-0732">Signal</keyword>
<accession>A0A5B7JP52</accession>
<protein>
    <submittedName>
        <fullName evidence="2">Uncharacterized protein</fullName>
    </submittedName>
</protein>
<gene>
    <name evidence="2" type="ORF">E2C01_093954</name>
</gene>
<proteinExistence type="predicted"/>
<evidence type="ECO:0000256" key="1">
    <source>
        <dbReference type="SAM" id="SignalP"/>
    </source>
</evidence>
<dbReference type="AlphaFoldDB" id="A0A5B7JP52"/>
<name>A0A5B7JP52_PORTR</name>
<organism evidence="2 3">
    <name type="scientific">Portunus trituberculatus</name>
    <name type="common">Swimming crab</name>
    <name type="synonym">Neptunus trituberculatus</name>
    <dbReference type="NCBI Taxonomy" id="210409"/>
    <lineage>
        <taxon>Eukaryota</taxon>
        <taxon>Metazoa</taxon>
        <taxon>Ecdysozoa</taxon>
        <taxon>Arthropoda</taxon>
        <taxon>Crustacea</taxon>
        <taxon>Multicrustacea</taxon>
        <taxon>Malacostraca</taxon>
        <taxon>Eumalacostraca</taxon>
        <taxon>Eucarida</taxon>
        <taxon>Decapoda</taxon>
        <taxon>Pleocyemata</taxon>
        <taxon>Brachyura</taxon>
        <taxon>Eubrachyura</taxon>
        <taxon>Portunoidea</taxon>
        <taxon>Portunidae</taxon>
        <taxon>Portuninae</taxon>
        <taxon>Portunus</taxon>
    </lineage>
</organism>